<dbReference type="PROSITE" id="PS51349">
    <property type="entry name" value="FMN_HYDROXY_ACID_DH_2"/>
    <property type="match status" value="1"/>
</dbReference>
<evidence type="ECO:0000256" key="4">
    <source>
        <dbReference type="ARBA" id="ARBA00023002"/>
    </source>
</evidence>
<evidence type="ECO:0000256" key="5">
    <source>
        <dbReference type="ARBA" id="ARBA00023004"/>
    </source>
</evidence>
<keyword evidence="11" id="KW-1185">Reference proteome</keyword>
<evidence type="ECO:0000313" key="11">
    <source>
        <dbReference type="Proteomes" id="UP000305067"/>
    </source>
</evidence>
<dbReference type="Gene3D" id="3.20.20.70">
    <property type="entry name" value="Aldolase class I"/>
    <property type="match status" value="1"/>
</dbReference>
<dbReference type="InterPro" id="IPR018506">
    <property type="entry name" value="Cyt_B5_heme-BS"/>
</dbReference>
<dbReference type="InterPro" id="IPR013785">
    <property type="entry name" value="Aldolase_TIM"/>
</dbReference>
<feature type="domain" description="FMN hydroxy acid dehydrogenase" evidence="9">
    <location>
        <begin position="115"/>
        <end position="474"/>
    </location>
</feature>
<reference evidence="10 11" key="1">
    <citation type="journal article" date="2019" name="Nat. Ecol. Evol.">
        <title>Megaphylogeny resolves global patterns of mushroom evolution.</title>
        <authorList>
            <person name="Varga T."/>
            <person name="Krizsan K."/>
            <person name="Foldi C."/>
            <person name="Dima B."/>
            <person name="Sanchez-Garcia M."/>
            <person name="Sanchez-Ramirez S."/>
            <person name="Szollosi G.J."/>
            <person name="Szarkandi J.G."/>
            <person name="Papp V."/>
            <person name="Albert L."/>
            <person name="Andreopoulos W."/>
            <person name="Angelini C."/>
            <person name="Antonin V."/>
            <person name="Barry K.W."/>
            <person name="Bougher N.L."/>
            <person name="Buchanan P."/>
            <person name="Buyck B."/>
            <person name="Bense V."/>
            <person name="Catcheside P."/>
            <person name="Chovatia M."/>
            <person name="Cooper J."/>
            <person name="Damon W."/>
            <person name="Desjardin D."/>
            <person name="Finy P."/>
            <person name="Geml J."/>
            <person name="Haridas S."/>
            <person name="Hughes K."/>
            <person name="Justo A."/>
            <person name="Karasinski D."/>
            <person name="Kautmanova I."/>
            <person name="Kiss B."/>
            <person name="Kocsube S."/>
            <person name="Kotiranta H."/>
            <person name="LaButti K.M."/>
            <person name="Lechner B.E."/>
            <person name="Liimatainen K."/>
            <person name="Lipzen A."/>
            <person name="Lukacs Z."/>
            <person name="Mihaltcheva S."/>
            <person name="Morgado L.N."/>
            <person name="Niskanen T."/>
            <person name="Noordeloos M.E."/>
            <person name="Ohm R.A."/>
            <person name="Ortiz-Santana B."/>
            <person name="Ovrebo C."/>
            <person name="Racz N."/>
            <person name="Riley R."/>
            <person name="Savchenko A."/>
            <person name="Shiryaev A."/>
            <person name="Soop K."/>
            <person name="Spirin V."/>
            <person name="Szebenyi C."/>
            <person name="Tomsovsky M."/>
            <person name="Tulloss R.E."/>
            <person name="Uehling J."/>
            <person name="Grigoriev I.V."/>
            <person name="Vagvolgyi C."/>
            <person name="Papp T."/>
            <person name="Martin F.M."/>
            <person name="Miettinen O."/>
            <person name="Hibbett D.S."/>
            <person name="Nagy L.G."/>
        </authorList>
    </citation>
    <scope>NUCLEOTIDE SEQUENCE [LARGE SCALE GENOMIC DNA]</scope>
    <source>
        <strain evidence="10 11">CBS 309.79</strain>
    </source>
</reference>
<dbReference type="PRINTS" id="PR00363">
    <property type="entry name" value="CYTOCHROMEB5"/>
</dbReference>
<dbReference type="InterPro" id="IPR001199">
    <property type="entry name" value="Cyt_B5-like_heme/steroid-bd"/>
</dbReference>
<feature type="domain" description="Cytochrome b5 heme-binding" evidence="8">
    <location>
        <begin position="2"/>
        <end position="78"/>
    </location>
</feature>
<dbReference type="GO" id="GO:0046872">
    <property type="term" value="F:metal ion binding"/>
    <property type="evidence" value="ECO:0007669"/>
    <property type="project" value="UniProtKB-UniRule"/>
</dbReference>
<dbReference type="PROSITE" id="PS00191">
    <property type="entry name" value="CYTOCHROME_B5_1"/>
    <property type="match status" value="1"/>
</dbReference>
<dbReference type="InterPro" id="IPR036400">
    <property type="entry name" value="Cyt_B5-like_heme/steroid_sf"/>
</dbReference>
<dbReference type="InterPro" id="IPR037396">
    <property type="entry name" value="FMN_HAD"/>
</dbReference>
<comment type="similarity">
    <text evidence="6">Belongs to the cytochrome b5 family.</text>
</comment>
<accession>A0A5C3QWZ8</accession>
<dbReference type="Pfam" id="PF00173">
    <property type="entry name" value="Cyt-b5"/>
    <property type="match status" value="1"/>
</dbReference>
<dbReference type="PANTHER" id="PTHR10578:SF104">
    <property type="entry name" value="CYTOCHROME B2, MITOCHONDRIAL-RELATED"/>
    <property type="match status" value="1"/>
</dbReference>
<name>A0A5C3QWZ8_9AGAR</name>
<feature type="compositionally biased region" description="Low complexity" evidence="7">
    <location>
        <begin position="99"/>
        <end position="108"/>
    </location>
</feature>
<proteinExistence type="inferred from homology"/>
<dbReference type="SUPFAM" id="SSF55856">
    <property type="entry name" value="Cytochrome b5-like heme/steroid binding domain"/>
    <property type="match status" value="1"/>
</dbReference>
<dbReference type="GO" id="GO:0016491">
    <property type="term" value="F:oxidoreductase activity"/>
    <property type="evidence" value="ECO:0007669"/>
    <property type="project" value="UniProtKB-KW"/>
</dbReference>
<dbReference type="GO" id="GO:0020037">
    <property type="term" value="F:heme binding"/>
    <property type="evidence" value="ECO:0007669"/>
    <property type="project" value="UniProtKB-UniRule"/>
</dbReference>
<dbReference type="PROSITE" id="PS00557">
    <property type="entry name" value="FMN_HYDROXY_ACID_DH_1"/>
    <property type="match status" value="1"/>
</dbReference>
<evidence type="ECO:0000256" key="2">
    <source>
        <dbReference type="ARBA" id="ARBA00022617"/>
    </source>
</evidence>
<comment type="cofactor">
    <cofactor evidence="1">
        <name>FMN</name>
        <dbReference type="ChEBI" id="CHEBI:58210"/>
    </cofactor>
</comment>
<gene>
    <name evidence="10" type="ORF">BDV98DRAFT_542475</name>
</gene>
<keyword evidence="2 6" id="KW-0349">Heme</keyword>
<evidence type="ECO:0000313" key="10">
    <source>
        <dbReference type="EMBL" id="TFL04909.1"/>
    </source>
</evidence>
<dbReference type="AlphaFoldDB" id="A0A5C3QWZ8"/>
<evidence type="ECO:0000256" key="3">
    <source>
        <dbReference type="ARBA" id="ARBA00022723"/>
    </source>
</evidence>
<keyword evidence="3 6" id="KW-0479">Metal-binding</keyword>
<feature type="region of interest" description="Disordered" evidence="7">
    <location>
        <begin position="77"/>
        <end position="115"/>
    </location>
</feature>
<organism evidence="10 11">
    <name type="scientific">Pterulicium gracile</name>
    <dbReference type="NCBI Taxonomy" id="1884261"/>
    <lineage>
        <taxon>Eukaryota</taxon>
        <taxon>Fungi</taxon>
        <taxon>Dikarya</taxon>
        <taxon>Basidiomycota</taxon>
        <taxon>Agaricomycotina</taxon>
        <taxon>Agaricomycetes</taxon>
        <taxon>Agaricomycetidae</taxon>
        <taxon>Agaricales</taxon>
        <taxon>Pleurotineae</taxon>
        <taxon>Pterulaceae</taxon>
        <taxon>Pterulicium</taxon>
    </lineage>
</organism>
<evidence type="ECO:0000256" key="6">
    <source>
        <dbReference type="RuleBase" id="RU362121"/>
    </source>
</evidence>
<protein>
    <submittedName>
        <fullName evidence="10">Mitochondrial cytochrome b2-like protein</fullName>
    </submittedName>
</protein>
<dbReference type="InterPro" id="IPR008259">
    <property type="entry name" value="FMN_hydac_DH_AS"/>
</dbReference>
<dbReference type="PROSITE" id="PS50255">
    <property type="entry name" value="CYTOCHROME_B5_2"/>
    <property type="match status" value="1"/>
</dbReference>
<dbReference type="Proteomes" id="UP000305067">
    <property type="component" value="Unassembled WGS sequence"/>
</dbReference>
<dbReference type="PANTHER" id="PTHR10578">
    <property type="entry name" value="S -2-HYDROXY-ACID OXIDASE-RELATED"/>
    <property type="match status" value="1"/>
</dbReference>
<evidence type="ECO:0000259" key="9">
    <source>
        <dbReference type="PROSITE" id="PS51349"/>
    </source>
</evidence>
<evidence type="ECO:0000256" key="1">
    <source>
        <dbReference type="ARBA" id="ARBA00001917"/>
    </source>
</evidence>
<dbReference type="Gene3D" id="3.10.120.10">
    <property type="entry name" value="Cytochrome b5-like heme/steroid binding domain"/>
    <property type="match status" value="1"/>
</dbReference>
<keyword evidence="5 6" id="KW-0408">Iron</keyword>
<dbReference type="FunFam" id="3.10.120.10:FF:000009">
    <property type="entry name" value="Cytochrome b2, mitochondrial, putative"/>
    <property type="match status" value="1"/>
</dbReference>
<dbReference type="InterPro" id="IPR000262">
    <property type="entry name" value="FMN-dep_DH"/>
</dbReference>
<dbReference type="Pfam" id="PF01070">
    <property type="entry name" value="FMN_dh"/>
    <property type="match status" value="1"/>
</dbReference>
<dbReference type="InterPro" id="IPR037458">
    <property type="entry name" value="L-MDH/L-LDH_FMN-bd"/>
</dbReference>
<dbReference type="OrthoDB" id="1925334at2759"/>
<dbReference type="STRING" id="1884261.A0A5C3QWZ8"/>
<evidence type="ECO:0000256" key="7">
    <source>
        <dbReference type="SAM" id="MobiDB-lite"/>
    </source>
</evidence>
<dbReference type="EMBL" id="ML178817">
    <property type="protein sequence ID" value="TFL04909.1"/>
    <property type="molecule type" value="Genomic_DNA"/>
</dbReference>
<sequence>MSATLSLAEIQKHNNPEDCWIIIRDVVYNVTEFLNEHPGGAKMILRYAGKDATEEYEPIHPESALDALPAEAKVGTLDKATVTSQPPKDTPTGAKDTEPPAAATPAAASGPKKRPSLDACLSLRDIEIAAEQILTARAFAYFKGGSDDEWTLNWNEESFSRVRFRPRVLIDISTVSMKTTILGQPVSLPFLIAPAAMAKQAHPDGELALARAAAKHGIAQVSCINASYGYETMSKQKDPNQVFYYQVYIHKDRRVTEKDLRRVRELGYKGIFLTVDAPAVGKRERDERVTLVTEDTEGGSYSKAAAGTRGLAKSTSTFFDNKLIWQDLWWIRSIVGPDMPIVVKGIQTAEDAAICARMGAHVYVSNHGGRQLNGAPAAVEILLEIRKHCPWVFDLVEVYADGGFRRGTDIVKAIALGCRGVLLGRPFLFSLAFGQDGAEKTIEILRNEIDTAMRLLGVTSLDQLGPQHVNCGELEKNVSEQYDGPGKPWFKNYFAAKL</sequence>
<keyword evidence="4" id="KW-0560">Oxidoreductase</keyword>
<dbReference type="SUPFAM" id="SSF51395">
    <property type="entry name" value="FMN-linked oxidoreductases"/>
    <property type="match status" value="1"/>
</dbReference>
<evidence type="ECO:0000259" key="8">
    <source>
        <dbReference type="PROSITE" id="PS50255"/>
    </source>
</evidence>
<dbReference type="CDD" id="cd02922">
    <property type="entry name" value="FCB2_FMN"/>
    <property type="match status" value="1"/>
</dbReference>
<dbReference type="SMART" id="SM01117">
    <property type="entry name" value="Cyt-b5"/>
    <property type="match status" value="1"/>
</dbReference>